<keyword evidence="2" id="KW-0813">Transport</keyword>
<dbReference type="InterPro" id="IPR017911">
    <property type="entry name" value="MacB-like_ATP-bd"/>
</dbReference>
<keyword evidence="4 7" id="KW-0067">ATP-binding</keyword>
<evidence type="ECO:0000313" key="7">
    <source>
        <dbReference type="EMBL" id="WNH07758.1"/>
    </source>
</evidence>
<evidence type="ECO:0000256" key="4">
    <source>
        <dbReference type="ARBA" id="ARBA00022840"/>
    </source>
</evidence>
<dbReference type="CDD" id="cd03255">
    <property type="entry name" value="ABC_MJ0796_LolCDE_FtsE"/>
    <property type="match status" value="1"/>
</dbReference>
<dbReference type="InterPro" id="IPR027417">
    <property type="entry name" value="P-loop_NTPase"/>
</dbReference>
<keyword evidence="5" id="KW-1278">Translocase</keyword>
<name>A0ABY9XPI0_9FLAO</name>
<proteinExistence type="inferred from homology"/>
<dbReference type="PANTHER" id="PTHR42798:SF6">
    <property type="entry name" value="CELL DIVISION ATP-BINDING PROTEIN FTSE"/>
    <property type="match status" value="1"/>
</dbReference>
<evidence type="ECO:0000256" key="2">
    <source>
        <dbReference type="ARBA" id="ARBA00022448"/>
    </source>
</evidence>
<dbReference type="Gene3D" id="3.40.50.300">
    <property type="entry name" value="P-loop containing nucleotide triphosphate hydrolases"/>
    <property type="match status" value="1"/>
</dbReference>
<evidence type="ECO:0000256" key="1">
    <source>
        <dbReference type="ARBA" id="ARBA00005417"/>
    </source>
</evidence>
<evidence type="ECO:0000259" key="6">
    <source>
        <dbReference type="SMART" id="SM00382"/>
    </source>
</evidence>
<keyword evidence="3" id="KW-0547">Nucleotide-binding</keyword>
<dbReference type="PROSITE" id="PS00211">
    <property type="entry name" value="ABC_TRANSPORTER_1"/>
    <property type="match status" value="1"/>
</dbReference>
<dbReference type="EMBL" id="CP134537">
    <property type="protein sequence ID" value="WNH07758.1"/>
    <property type="molecule type" value="Genomic_DNA"/>
</dbReference>
<gene>
    <name evidence="7" type="ORF">RHP51_11170</name>
</gene>
<sequence>MRHHLEKEIKSLTALKKKSKVETKRVIETKKLSRIFKNGDIEVHALTAIDLIIEEGEFVAIMGASGSGKSTLLHIIGCLDRPTSGEYNLDGVRVNTLNKNELADIRNQKIGFIFQSYNLLSRTTALENVELPLVYDRTGRFSNSKELAKKALEQVGLADRIYHKINELSGGQQQRVVIARALVNNPALILADEPTGNLDSMNSIDIADLFVKLNNEGKTIIIITHEEEIAQFAKRMIYLRDGKILTDKIIKNRSTKASALKDLEVTA</sequence>
<dbReference type="Pfam" id="PF00005">
    <property type="entry name" value="ABC_tran"/>
    <property type="match status" value="1"/>
</dbReference>
<dbReference type="GO" id="GO:0005524">
    <property type="term" value="F:ATP binding"/>
    <property type="evidence" value="ECO:0007669"/>
    <property type="project" value="UniProtKB-KW"/>
</dbReference>
<feature type="domain" description="AAA+ ATPase" evidence="6">
    <location>
        <begin position="55"/>
        <end position="242"/>
    </location>
</feature>
<comment type="similarity">
    <text evidence="1">Belongs to the ABC transporter superfamily.</text>
</comment>
<accession>A0ABY9XPI0</accession>
<dbReference type="InterPro" id="IPR003593">
    <property type="entry name" value="AAA+_ATPase"/>
</dbReference>
<organism evidence="7 8">
    <name type="scientific">Thalassobellus suaedae</name>
    <dbReference type="NCBI Taxonomy" id="3074124"/>
    <lineage>
        <taxon>Bacteria</taxon>
        <taxon>Pseudomonadati</taxon>
        <taxon>Bacteroidota</taxon>
        <taxon>Flavobacteriia</taxon>
        <taxon>Flavobacteriales</taxon>
        <taxon>Flavobacteriaceae</taxon>
        <taxon>Thalassobellus</taxon>
    </lineage>
</organism>
<dbReference type="SMART" id="SM00382">
    <property type="entry name" value="AAA"/>
    <property type="match status" value="1"/>
</dbReference>
<protein>
    <submittedName>
        <fullName evidence="7">ABC transporter ATP-binding protein</fullName>
    </submittedName>
</protein>
<dbReference type="InterPro" id="IPR003439">
    <property type="entry name" value="ABC_transporter-like_ATP-bd"/>
</dbReference>
<dbReference type="RefSeq" id="WP_415864635.1">
    <property type="nucleotide sequence ID" value="NZ_CP134537.1"/>
</dbReference>
<evidence type="ECO:0000256" key="3">
    <source>
        <dbReference type="ARBA" id="ARBA00022741"/>
    </source>
</evidence>
<evidence type="ECO:0000313" key="8">
    <source>
        <dbReference type="Proteomes" id="UP001302806"/>
    </source>
</evidence>
<reference evidence="7 8" key="1">
    <citation type="submission" date="2023-09" db="EMBL/GenBank/DDBJ databases">
        <title>Thalassobella suaedae gen. nov., sp. nov., a marine bacterium of the family Flavobacteriaceae isolated from a halophyte Suaeda japonica.</title>
        <authorList>
            <person name="Lee S.Y."/>
            <person name="Hwang C.Y."/>
        </authorList>
    </citation>
    <scope>NUCLEOTIDE SEQUENCE [LARGE SCALE GENOMIC DNA]</scope>
    <source>
        <strain evidence="7 8">HL-DH14</strain>
    </source>
</reference>
<dbReference type="InterPro" id="IPR017871">
    <property type="entry name" value="ABC_transporter-like_CS"/>
</dbReference>
<dbReference type="Proteomes" id="UP001302806">
    <property type="component" value="Chromosome"/>
</dbReference>
<dbReference type="SUPFAM" id="SSF52540">
    <property type="entry name" value="P-loop containing nucleoside triphosphate hydrolases"/>
    <property type="match status" value="1"/>
</dbReference>
<evidence type="ECO:0000256" key="5">
    <source>
        <dbReference type="ARBA" id="ARBA00022967"/>
    </source>
</evidence>
<dbReference type="PANTHER" id="PTHR42798">
    <property type="entry name" value="LIPOPROTEIN-RELEASING SYSTEM ATP-BINDING PROTEIN LOLD"/>
    <property type="match status" value="1"/>
</dbReference>